<dbReference type="SUPFAM" id="SSF52540">
    <property type="entry name" value="P-loop containing nucleoside triphosphate hydrolases"/>
    <property type="match status" value="1"/>
</dbReference>
<dbReference type="GO" id="GO:1990131">
    <property type="term" value="C:Gtr1-Gtr2 GTPase complex"/>
    <property type="evidence" value="ECO:0007669"/>
    <property type="project" value="UniProtKB-UniRule"/>
</dbReference>
<dbReference type="Pfam" id="PF04670">
    <property type="entry name" value="Gtr1_RagA"/>
    <property type="match status" value="1"/>
</dbReference>
<protein>
    <recommendedName>
        <fullName evidence="8">GTP-binding protein</fullName>
    </recommendedName>
</protein>
<organism evidence="10 11">
    <name type="scientific">Lichtheimia ornata</name>
    <dbReference type="NCBI Taxonomy" id="688661"/>
    <lineage>
        <taxon>Eukaryota</taxon>
        <taxon>Fungi</taxon>
        <taxon>Fungi incertae sedis</taxon>
        <taxon>Mucoromycota</taxon>
        <taxon>Mucoromycotina</taxon>
        <taxon>Mucoromycetes</taxon>
        <taxon>Mucorales</taxon>
        <taxon>Lichtheimiaceae</taxon>
        <taxon>Lichtheimia</taxon>
    </lineage>
</organism>
<dbReference type="InterPro" id="IPR006762">
    <property type="entry name" value="Gtr1_RagA"/>
</dbReference>
<evidence type="ECO:0000256" key="8">
    <source>
        <dbReference type="RuleBase" id="RU367014"/>
    </source>
</evidence>
<reference evidence="10 11" key="1">
    <citation type="submission" date="2023-03" db="EMBL/GenBank/DDBJ databases">
        <title>Genome sequence of Lichtheimia ornata CBS 291.66.</title>
        <authorList>
            <person name="Mohabir J.T."/>
            <person name="Shea T.P."/>
            <person name="Kurbessoian T."/>
            <person name="Berby B."/>
            <person name="Fontaine J."/>
            <person name="Livny J."/>
            <person name="Gnirke A."/>
            <person name="Stajich J.E."/>
            <person name="Cuomo C.A."/>
        </authorList>
    </citation>
    <scope>NUCLEOTIDE SEQUENCE [LARGE SCALE GENOMIC DNA]</scope>
    <source>
        <strain evidence="10">CBS 291.66</strain>
    </source>
</reference>
<feature type="compositionally biased region" description="Acidic residues" evidence="9">
    <location>
        <begin position="278"/>
        <end position="287"/>
    </location>
</feature>
<dbReference type="Gene3D" id="3.30.450.190">
    <property type="match status" value="1"/>
</dbReference>
<dbReference type="GO" id="GO:0005634">
    <property type="term" value="C:nucleus"/>
    <property type="evidence" value="ECO:0007669"/>
    <property type="project" value="TreeGrafter"/>
</dbReference>
<comment type="similarity">
    <text evidence="2 8">Belongs to the GTR/RAG GTP-binding protein family.</text>
</comment>
<comment type="caution">
    <text evidence="10">The sequence shown here is derived from an EMBL/GenBank/DDBJ whole genome shotgun (WGS) entry which is preliminary data.</text>
</comment>
<dbReference type="GO" id="GO:0005525">
    <property type="term" value="F:GTP binding"/>
    <property type="evidence" value="ECO:0007669"/>
    <property type="project" value="UniProtKB-UniRule"/>
</dbReference>
<dbReference type="RefSeq" id="XP_058342226.1">
    <property type="nucleotide sequence ID" value="XM_058486891.1"/>
</dbReference>
<dbReference type="InterPro" id="IPR027417">
    <property type="entry name" value="P-loop_NTPase"/>
</dbReference>
<accession>A0AAD7V2A9</accession>
<dbReference type="GO" id="GO:0009267">
    <property type="term" value="P:cellular response to starvation"/>
    <property type="evidence" value="ECO:0007669"/>
    <property type="project" value="TreeGrafter"/>
</dbReference>
<evidence type="ECO:0000313" key="11">
    <source>
        <dbReference type="Proteomes" id="UP001234581"/>
    </source>
</evidence>
<dbReference type="CDD" id="cd11385">
    <property type="entry name" value="RagC_like"/>
    <property type="match status" value="1"/>
</dbReference>
<dbReference type="EMBL" id="JARTCD010000032">
    <property type="protein sequence ID" value="KAJ8657313.1"/>
    <property type="molecule type" value="Genomic_DNA"/>
</dbReference>
<dbReference type="PANTHER" id="PTHR11259">
    <property type="entry name" value="RAS-RELATED GTP BINDING RAG/GTR YEAST"/>
    <property type="match status" value="1"/>
</dbReference>
<feature type="region of interest" description="Disordered" evidence="9">
    <location>
        <begin position="272"/>
        <end position="328"/>
    </location>
</feature>
<keyword evidence="6" id="KW-0472">Membrane</keyword>
<dbReference type="FunFam" id="3.40.50.300:FF:000643">
    <property type="entry name" value="Small monomeric GTPase (Gtr2)"/>
    <property type="match status" value="1"/>
</dbReference>
<keyword evidence="5 8" id="KW-0342">GTP-binding</keyword>
<comment type="catalytic activity">
    <reaction evidence="7">
        <text>GTP + H2O = GDP + phosphate + H(+)</text>
        <dbReference type="Rhea" id="RHEA:19669"/>
        <dbReference type="ChEBI" id="CHEBI:15377"/>
        <dbReference type="ChEBI" id="CHEBI:15378"/>
        <dbReference type="ChEBI" id="CHEBI:37565"/>
        <dbReference type="ChEBI" id="CHEBI:43474"/>
        <dbReference type="ChEBI" id="CHEBI:58189"/>
    </reaction>
    <physiologicalReaction direction="left-to-right" evidence="7">
        <dbReference type="Rhea" id="RHEA:19670"/>
    </physiologicalReaction>
</comment>
<feature type="region of interest" description="Disordered" evidence="9">
    <location>
        <begin position="1"/>
        <end position="20"/>
    </location>
</feature>
<evidence type="ECO:0000256" key="3">
    <source>
        <dbReference type="ARBA" id="ARBA00022741"/>
    </source>
</evidence>
<evidence type="ECO:0000256" key="6">
    <source>
        <dbReference type="ARBA" id="ARBA00023136"/>
    </source>
</evidence>
<comment type="subunit">
    <text evidence="8">Component of the GSE complex.</text>
</comment>
<dbReference type="GeneID" id="83214276"/>
<feature type="compositionally biased region" description="Basic and acidic residues" evidence="9">
    <location>
        <begin position="1"/>
        <end position="10"/>
    </location>
</feature>
<keyword evidence="4" id="KW-0378">Hydrolase</keyword>
<sequence>MDYDYPHVNDSEITDTLDDSTHSDKPRILLMGLQRSGKSSIQRVVFGKMPPNDTLYLESTTKIQKEDITRSFIDFQIWDFPGQINFFDMAYDSQEIFGAVGALIFVIDAQDDYTEALNRLYYTVTSAYRVNPNITFEVLIHKVDGLSDDYKIDTQRDVQQRMNDALADAQMEYIHLTYYLTSIYDHSIYEAFSKIIQKLIRELPTLENLLNVLCSNSGIDKAYLFDTLTKIYIATDSSPVDMQSYELCSDMIDVVIDIECIYGAQGSSPNGHLSIVDENGDEQDGGDDGGGMHPNGNGIAEHTEDGDDIDAESLRPTEGNDQGEADASSLIKLDNGDVLYMREVNRLLVLICLLRHDNFEKHGLIDYNFQCFKEAVTEVFEFSQKRNRQHSHDV</sequence>
<proteinExistence type="inferred from homology"/>
<evidence type="ECO:0000313" key="10">
    <source>
        <dbReference type="EMBL" id="KAJ8657313.1"/>
    </source>
</evidence>
<evidence type="ECO:0000256" key="7">
    <source>
        <dbReference type="ARBA" id="ARBA00049117"/>
    </source>
</evidence>
<evidence type="ECO:0000256" key="4">
    <source>
        <dbReference type="ARBA" id="ARBA00022801"/>
    </source>
</evidence>
<evidence type="ECO:0000256" key="5">
    <source>
        <dbReference type="ARBA" id="ARBA00023134"/>
    </source>
</evidence>
<dbReference type="GO" id="GO:0012505">
    <property type="term" value="C:endomembrane system"/>
    <property type="evidence" value="ECO:0007669"/>
    <property type="project" value="UniProtKB-SubCell"/>
</dbReference>
<dbReference type="GO" id="GO:0003924">
    <property type="term" value="F:GTPase activity"/>
    <property type="evidence" value="ECO:0007669"/>
    <property type="project" value="UniProtKB-UniRule"/>
</dbReference>
<dbReference type="AlphaFoldDB" id="A0AAD7V2A9"/>
<name>A0AAD7V2A9_9FUNG</name>
<dbReference type="Proteomes" id="UP001234581">
    <property type="component" value="Unassembled WGS sequence"/>
</dbReference>
<dbReference type="GO" id="GO:0010507">
    <property type="term" value="P:negative regulation of autophagy"/>
    <property type="evidence" value="ECO:0007669"/>
    <property type="project" value="TreeGrafter"/>
</dbReference>
<keyword evidence="3 8" id="KW-0547">Nucleotide-binding</keyword>
<dbReference type="Gene3D" id="3.40.50.300">
    <property type="entry name" value="P-loop containing nucleotide triphosphate hydrolases"/>
    <property type="match status" value="1"/>
</dbReference>
<comment type="subcellular location">
    <subcellularLocation>
        <location evidence="1">Endomembrane system</location>
    </subcellularLocation>
</comment>
<evidence type="ECO:0000256" key="9">
    <source>
        <dbReference type="SAM" id="MobiDB-lite"/>
    </source>
</evidence>
<evidence type="ECO:0000256" key="2">
    <source>
        <dbReference type="ARBA" id="ARBA00007756"/>
    </source>
</evidence>
<evidence type="ECO:0000256" key="1">
    <source>
        <dbReference type="ARBA" id="ARBA00004308"/>
    </source>
</evidence>
<keyword evidence="11" id="KW-1185">Reference proteome</keyword>
<comment type="function">
    <text evidence="8">GTPase involved in activation of the TORC1 signaling pathway, which promotes growth and represses autophagy in nutrient-rich conditions.</text>
</comment>
<dbReference type="GO" id="GO:0000329">
    <property type="term" value="C:fungal-type vacuole membrane"/>
    <property type="evidence" value="ECO:0007669"/>
    <property type="project" value="TreeGrafter"/>
</dbReference>
<dbReference type="GO" id="GO:1904263">
    <property type="term" value="P:positive regulation of TORC1 signaling"/>
    <property type="evidence" value="ECO:0007669"/>
    <property type="project" value="TreeGrafter"/>
</dbReference>
<dbReference type="InterPro" id="IPR039400">
    <property type="entry name" value="RagC/D"/>
</dbReference>
<dbReference type="PANTHER" id="PTHR11259:SF2">
    <property type="entry name" value="GH16429P"/>
    <property type="match status" value="1"/>
</dbReference>
<gene>
    <name evidence="10" type="ORF">O0I10_006866</name>
</gene>